<keyword evidence="7" id="KW-1185">Reference proteome</keyword>
<keyword evidence="4" id="KW-0472">Membrane</keyword>
<evidence type="ECO:0000256" key="2">
    <source>
        <dbReference type="ARBA" id="ARBA00022729"/>
    </source>
</evidence>
<feature type="region of interest" description="Disordered" evidence="3">
    <location>
        <begin position="236"/>
        <end position="263"/>
    </location>
</feature>
<dbReference type="Ensembl" id="ENSNGAT00000017074.1">
    <property type="protein sequence ID" value="ENSNGAP00000011526.1"/>
    <property type="gene ID" value="ENSNGAG00000013642.1"/>
</dbReference>
<dbReference type="KEGG" id="ngi:103730670"/>
<dbReference type="Proteomes" id="UP000694381">
    <property type="component" value="Unassembled WGS sequence"/>
</dbReference>
<comment type="similarity">
    <text evidence="1">Belongs to the Izumo family.</text>
</comment>
<reference evidence="6" key="1">
    <citation type="submission" date="2025-08" db="UniProtKB">
        <authorList>
            <consortium name="Ensembl"/>
        </authorList>
    </citation>
    <scope>IDENTIFICATION</scope>
</reference>
<name>A0A8C6R2K0_NANGA</name>
<evidence type="ECO:0000313" key="7">
    <source>
        <dbReference type="Proteomes" id="UP000694381"/>
    </source>
</evidence>
<evidence type="ECO:0000256" key="3">
    <source>
        <dbReference type="SAM" id="MobiDB-lite"/>
    </source>
</evidence>
<dbReference type="OrthoDB" id="9892356at2759"/>
<feature type="signal peptide" evidence="5">
    <location>
        <begin position="1"/>
        <end position="15"/>
    </location>
</feature>
<dbReference type="GO" id="GO:0001675">
    <property type="term" value="P:acrosome assembly"/>
    <property type="evidence" value="ECO:0007669"/>
    <property type="project" value="Ensembl"/>
</dbReference>
<proteinExistence type="inferred from homology"/>
<keyword evidence="4" id="KW-1133">Transmembrane helix</keyword>
<keyword evidence="2 5" id="KW-0732">Signal</keyword>
<dbReference type="RefSeq" id="XP_008827169.1">
    <property type="nucleotide sequence ID" value="XM_008828947.1"/>
</dbReference>
<evidence type="ECO:0000313" key="6">
    <source>
        <dbReference type="Ensembl" id="ENSNGAP00000011526.1"/>
    </source>
</evidence>
<sequence length="263" mass="30132">MGDLLVFFLLPLSLAAFHEVRSCLECDPKFIEDVRTLLGHLIPVEVPGRTQLLERQFKEITHLSFKVSHEDTTLRLLAVPKVVELRMCLKDELHRLGNETWTGVFIIQGKLLEVRGNLESKLKETIKSFSEVACSEDCITIEGPVLDCWTCLRMTTGCFRGDYCKEENPKKAENREIVLFLILMTEAVILASAVLLFHFCVSHRRKMNATRRTLKKYLEKKLEELVGMVEKEDERKDLEFQKSNTKTQTGDPSNVDSELQTGT</sequence>
<evidence type="ECO:0000256" key="4">
    <source>
        <dbReference type="SAM" id="Phobius"/>
    </source>
</evidence>
<feature type="transmembrane region" description="Helical" evidence="4">
    <location>
        <begin position="177"/>
        <end position="201"/>
    </location>
</feature>
<evidence type="ECO:0000256" key="1">
    <source>
        <dbReference type="ARBA" id="ARBA00009633"/>
    </source>
</evidence>
<dbReference type="Pfam" id="PF15005">
    <property type="entry name" value="IZUMO"/>
    <property type="match status" value="1"/>
</dbReference>
<gene>
    <name evidence="6" type="primary">Izumo3</name>
</gene>
<dbReference type="GO" id="GO:0002079">
    <property type="term" value="C:inner acrosomal membrane"/>
    <property type="evidence" value="ECO:0007669"/>
    <property type="project" value="Ensembl"/>
</dbReference>
<dbReference type="CTD" id="100129669"/>
<dbReference type="InterPro" id="IPR029389">
    <property type="entry name" value="IZUMO"/>
</dbReference>
<dbReference type="PANTHER" id="PTHR36470">
    <property type="entry name" value="IZUMO SPERM-EGG FUSION PROTEIN 3"/>
    <property type="match status" value="1"/>
</dbReference>
<organism evidence="6 7">
    <name type="scientific">Nannospalax galili</name>
    <name type="common">Northern Israeli blind subterranean mole rat</name>
    <name type="synonym">Spalax galili</name>
    <dbReference type="NCBI Taxonomy" id="1026970"/>
    <lineage>
        <taxon>Eukaryota</taxon>
        <taxon>Metazoa</taxon>
        <taxon>Chordata</taxon>
        <taxon>Craniata</taxon>
        <taxon>Vertebrata</taxon>
        <taxon>Euteleostomi</taxon>
        <taxon>Mammalia</taxon>
        <taxon>Eutheria</taxon>
        <taxon>Euarchontoglires</taxon>
        <taxon>Glires</taxon>
        <taxon>Rodentia</taxon>
        <taxon>Myomorpha</taxon>
        <taxon>Muroidea</taxon>
        <taxon>Spalacidae</taxon>
        <taxon>Spalacinae</taxon>
        <taxon>Nannospalax</taxon>
    </lineage>
</organism>
<dbReference type="GO" id="GO:0042803">
    <property type="term" value="F:protein homodimerization activity"/>
    <property type="evidence" value="ECO:0007669"/>
    <property type="project" value="Ensembl"/>
</dbReference>
<dbReference type="OMA" id="WKGVFLW"/>
<dbReference type="GeneID" id="103730670"/>
<dbReference type="GeneTree" id="ENSGT00390000017601"/>
<feature type="chain" id="PRO_5034990052" evidence="5">
    <location>
        <begin position="16"/>
        <end position="263"/>
    </location>
</feature>
<feature type="compositionally biased region" description="Polar residues" evidence="3">
    <location>
        <begin position="241"/>
        <end position="263"/>
    </location>
</feature>
<reference evidence="6" key="2">
    <citation type="submission" date="2025-09" db="UniProtKB">
        <authorList>
            <consortium name="Ensembl"/>
        </authorList>
    </citation>
    <scope>IDENTIFICATION</scope>
</reference>
<accession>A0A8C6R2K0</accession>
<evidence type="ECO:0000256" key="5">
    <source>
        <dbReference type="SAM" id="SignalP"/>
    </source>
</evidence>
<dbReference type="PANTHER" id="PTHR36470:SF1">
    <property type="entry name" value="IZUMO SPERM-EGG FUSION PROTEIN 3"/>
    <property type="match status" value="1"/>
</dbReference>
<dbReference type="AlphaFoldDB" id="A0A8C6R2K0"/>
<protein>
    <submittedName>
        <fullName evidence="6">IZUMO family member 3</fullName>
    </submittedName>
</protein>
<keyword evidence="4" id="KW-0812">Transmembrane</keyword>